<dbReference type="Gene3D" id="3.90.640.10">
    <property type="entry name" value="Actin, Chain A, domain 4"/>
    <property type="match status" value="1"/>
</dbReference>
<dbReference type="Gene3D" id="3.30.420.40">
    <property type="match status" value="2"/>
</dbReference>
<dbReference type="AlphaFoldDB" id="A0AAN8J3D3"/>
<keyword evidence="2" id="KW-0547">Nucleotide-binding</keyword>
<protein>
    <submittedName>
        <fullName evidence="6">Uncharacterized protein</fullName>
    </submittedName>
</protein>
<proteinExistence type="inferred from homology"/>
<evidence type="ECO:0000256" key="1">
    <source>
        <dbReference type="ARBA" id="ARBA00007381"/>
    </source>
</evidence>
<dbReference type="InterPro" id="IPR043129">
    <property type="entry name" value="ATPase_NBD"/>
</dbReference>
<dbReference type="EMBL" id="WIXE01006023">
    <property type="protein sequence ID" value="KAK5981671.1"/>
    <property type="molecule type" value="Genomic_DNA"/>
</dbReference>
<sequence length="113" mass="12582">MMILKFATRFCKLLGFTFFNFHLYAAAFLGMEVRRVISEPTAASLAYGLHKNKGVESVVVIDLGGGTLDVSVLWLQGGTFVTQDMAGNNWLGGQDFNDRIQKHMLSVRICQHI</sequence>
<evidence type="ECO:0000256" key="4">
    <source>
        <dbReference type="SAM" id="Phobius"/>
    </source>
</evidence>
<dbReference type="EMBL" id="WIXE01002410">
    <property type="protein sequence ID" value="KAK5984844.1"/>
    <property type="molecule type" value="Genomic_DNA"/>
</dbReference>
<reference evidence="6 7" key="1">
    <citation type="submission" date="2019-10" db="EMBL/GenBank/DDBJ databases">
        <title>Assembly and Annotation for the nematode Trichostrongylus colubriformis.</title>
        <authorList>
            <person name="Martin J."/>
        </authorList>
    </citation>
    <scope>NUCLEOTIDE SEQUENCE [LARGE SCALE GENOMIC DNA]</scope>
    <source>
        <strain evidence="6">G859</strain>
        <tissue evidence="6">Whole worm</tissue>
    </source>
</reference>
<comment type="caution">
    <text evidence="6">The sequence shown here is derived from an EMBL/GenBank/DDBJ whole genome shotgun (WGS) entry which is preliminary data.</text>
</comment>
<dbReference type="PANTHER" id="PTHR19375">
    <property type="entry name" value="HEAT SHOCK PROTEIN 70KDA"/>
    <property type="match status" value="1"/>
</dbReference>
<dbReference type="SUPFAM" id="SSF53067">
    <property type="entry name" value="Actin-like ATPase domain"/>
    <property type="match status" value="2"/>
</dbReference>
<dbReference type="PROSITE" id="PS00329">
    <property type="entry name" value="HSP70_2"/>
    <property type="match status" value="1"/>
</dbReference>
<dbReference type="InterPro" id="IPR013126">
    <property type="entry name" value="Hsp_70_fam"/>
</dbReference>
<comment type="similarity">
    <text evidence="1">Belongs to the heat shock protein 70 family.</text>
</comment>
<keyword evidence="4" id="KW-1133">Transmembrane helix</keyword>
<evidence type="ECO:0000256" key="2">
    <source>
        <dbReference type="ARBA" id="ARBA00022741"/>
    </source>
</evidence>
<evidence type="ECO:0000256" key="3">
    <source>
        <dbReference type="ARBA" id="ARBA00022840"/>
    </source>
</evidence>
<evidence type="ECO:0000313" key="6">
    <source>
        <dbReference type="EMBL" id="KAK5984844.1"/>
    </source>
</evidence>
<dbReference type="GO" id="GO:0006950">
    <property type="term" value="P:response to stress"/>
    <property type="evidence" value="ECO:0007669"/>
    <property type="project" value="UniProtKB-ARBA"/>
</dbReference>
<dbReference type="InterPro" id="IPR018181">
    <property type="entry name" value="Heat_shock_70_CS"/>
</dbReference>
<evidence type="ECO:0000313" key="7">
    <source>
        <dbReference type="Proteomes" id="UP001331761"/>
    </source>
</evidence>
<keyword evidence="3" id="KW-0067">ATP-binding</keyword>
<dbReference type="GO" id="GO:0005524">
    <property type="term" value="F:ATP binding"/>
    <property type="evidence" value="ECO:0007669"/>
    <property type="project" value="UniProtKB-KW"/>
</dbReference>
<dbReference type="GO" id="GO:0140662">
    <property type="term" value="F:ATP-dependent protein folding chaperone"/>
    <property type="evidence" value="ECO:0007669"/>
    <property type="project" value="InterPro"/>
</dbReference>
<organism evidence="6 7">
    <name type="scientific">Trichostrongylus colubriformis</name>
    <name type="common">Black scour worm</name>
    <dbReference type="NCBI Taxonomy" id="6319"/>
    <lineage>
        <taxon>Eukaryota</taxon>
        <taxon>Metazoa</taxon>
        <taxon>Ecdysozoa</taxon>
        <taxon>Nematoda</taxon>
        <taxon>Chromadorea</taxon>
        <taxon>Rhabditida</taxon>
        <taxon>Rhabditina</taxon>
        <taxon>Rhabditomorpha</taxon>
        <taxon>Strongyloidea</taxon>
        <taxon>Trichostrongylidae</taxon>
        <taxon>Trichostrongylus</taxon>
    </lineage>
</organism>
<feature type="transmembrane region" description="Helical" evidence="4">
    <location>
        <begin position="12"/>
        <end position="31"/>
    </location>
</feature>
<dbReference type="Pfam" id="PF00012">
    <property type="entry name" value="HSP70"/>
    <property type="match status" value="1"/>
</dbReference>
<keyword evidence="7" id="KW-1185">Reference proteome</keyword>
<dbReference type="Proteomes" id="UP001331761">
    <property type="component" value="Unassembled WGS sequence"/>
</dbReference>
<evidence type="ECO:0000313" key="5">
    <source>
        <dbReference type="EMBL" id="KAK5981671.1"/>
    </source>
</evidence>
<keyword evidence="4" id="KW-0472">Membrane</keyword>
<gene>
    <name evidence="5" type="ORF">GCK32_009069</name>
    <name evidence="6" type="ORF">GCK32_009118</name>
</gene>
<accession>A0AAN8J3D3</accession>
<name>A0AAN8J3D3_TRICO</name>
<keyword evidence="4" id="KW-0812">Transmembrane</keyword>